<proteinExistence type="predicted"/>
<evidence type="ECO:0000256" key="3">
    <source>
        <dbReference type="ARBA" id="ARBA00023163"/>
    </source>
</evidence>
<dbReference type="PANTHER" id="PTHR31719">
    <property type="entry name" value="NAC TRANSCRIPTION FACTOR 56"/>
    <property type="match status" value="1"/>
</dbReference>
<keyword evidence="2" id="KW-0238">DNA-binding</keyword>
<evidence type="ECO:0000256" key="2">
    <source>
        <dbReference type="ARBA" id="ARBA00023125"/>
    </source>
</evidence>
<feature type="compositionally biased region" description="Basic and acidic residues" evidence="5">
    <location>
        <begin position="306"/>
        <end position="316"/>
    </location>
</feature>
<evidence type="ECO:0000256" key="5">
    <source>
        <dbReference type="SAM" id="MobiDB-lite"/>
    </source>
</evidence>
<feature type="domain" description="NAC" evidence="6">
    <location>
        <begin position="8"/>
        <end position="142"/>
    </location>
</feature>
<feature type="region of interest" description="Disordered" evidence="5">
    <location>
        <begin position="305"/>
        <end position="335"/>
    </location>
</feature>
<accession>A0AAV3Q8T1</accession>
<evidence type="ECO:0000313" key="7">
    <source>
        <dbReference type="EMBL" id="GAA0160194.1"/>
    </source>
</evidence>
<dbReference type="Pfam" id="PF02365">
    <property type="entry name" value="NAM"/>
    <property type="match status" value="1"/>
</dbReference>
<name>A0AAV3Q8T1_LITER</name>
<keyword evidence="8" id="KW-1185">Reference proteome</keyword>
<keyword evidence="3" id="KW-0804">Transcription</keyword>
<evidence type="ECO:0000256" key="4">
    <source>
        <dbReference type="ARBA" id="ARBA00023242"/>
    </source>
</evidence>
<dbReference type="AlphaFoldDB" id="A0AAV3Q8T1"/>
<evidence type="ECO:0000259" key="6">
    <source>
        <dbReference type="PROSITE" id="PS51005"/>
    </source>
</evidence>
<dbReference type="EMBL" id="BAABME010003803">
    <property type="protein sequence ID" value="GAA0160194.1"/>
    <property type="molecule type" value="Genomic_DNA"/>
</dbReference>
<dbReference type="InterPro" id="IPR036093">
    <property type="entry name" value="NAC_dom_sf"/>
</dbReference>
<protein>
    <recommendedName>
        <fullName evidence="6">NAC domain-containing protein</fullName>
    </recommendedName>
</protein>
<dbReference type="GO" id="GO:0003677">
    <property type="term" value="F:DNA binding"/>
    <property type="evidence" value="ECO:0007669"/>
    <property type="project" value="UniProtKB-KW"/>
</dbReference>
<feature type="compositionally biased region" description="Basic and acidic residues" evidence="5">
    <location>
        <begin position="324"/>
        <end position="335"/>
    </location>
</feature>
<dbReference type="PANTHER" id="PTHR31719:SF179">
    <property type="entry name" value="OS08G0148400 PROTEIN"/>
    <property type="match status" value="1"/>
</dbReference>
<sequence length="352" mass="39741">MCQSPPSPPVAIGSYWTDEHIVMYLDEIMKGSLLPEDVIADMNPYQFSPSNLPEGIWYLLHSDEKKETELGSWKERGEACRIYENSKITGWRTTREFFQGPPLALEKTDWVIQEYKITQNKQCEQNKLMEEDCRILCRIFNCRGEGSSSGLHLKLKDSDVTERNFSNSNSTIPSIGTTCEHNHASSMKNMELSVAEENPQPVSEALLELDCILRGDYLELDDLVDEEWGCSSSDNSSCVSTTSDECFDSLALLRDLEDDINKDIQEKAFNSKLIVSASAKSDKVILQPATQGFIATAFGSESSAEEVAHRRQKGDPTNEASMSCRDKSVANEEKVTRSKKKFKQKYLCFFPF</sequence>
<gene>
    <name evidence="7" type="ORF">LIER_16801</name>
</gene>
<keyword evidence="4" id="KW-0539">Nucleus</keyword>
<dbReference type="Proteomes" id="UP001454036">
    <property type="component" value="Unassembled WGS sequence"/>
</dbReference>
<dbReference type="SUPFAM" id="SSF101941">
    <property type="entry name" value="NAC domain"/>
    <property type="match status" value="1"/>
</dbReference>
<dbReference type="Gene3D" id="2.170.150.80">
    <property type="entry name" value="NAC domain"/>
    <property type="match status" value="1"/>
</dbReference>
<comment type="caution">
    <text evidence="7">The sequence shown here is derived from an EMBL/GenBank/DDBJ whole genome shotgun (WGS) entry which is preliminary data.</text>
</comment>
<dbReference type="InterPro" id="IPR003441">
    <property type="entry name" value="NAC-dom"/>
</dbReference>
<reference evidence="7 8" key="1">
    <citation type="submission" date="2024-01" db="EMBL/GenBank/DDBJ databases">
        <title>The complete chloroplast genome sequence of Lithospermum erythrorhizon: insights into the phylogenetic relationship among Boraginaceae species and the maternal lineages of purple gromwells.</title>
        <authorList>
            <person name="Okada T."/>
            <person name="Watanabe K."/>
        </authorList>
    </citation>
    <scope>NUCLEOTIDE SEQUENCE [LARGE SCALE GENOMIC DNA]</scope>
</reference>
<dbReference type="PROSITE" id="PS51005">
    <property type="entry name" value="NAC"/>
    <property type="match status" value="1"/>
</dbReference>
<evidence type="ECO:0000256" key="1">
    <source>
        <dbReference type="ARBA" id="ARBA00023015"/>
    </source>
</evidence>
<organism evidence="7 8">
    <name type="scientific">Lithospermum erythrorhizon</name>
    <name type="common">Purple gromwell</name>
    <name type="synonym">Lithospermum officinale var. erythrorhizon</name>
    <dbReference type="NCBI Taxonomy" id="34254"/>
    <lineage>
        <taxon>Eukaryota</taxon>
        <taxon>Viridiplantae</taxon>
        <taxon>Streptophyta</taxon>
        <taxon>Embryophyta</taxon>
        <taxon>Tracheophyta</taxon>
        <taxon>Spermatophyta</taxon>
        <taxon>Magnoliopsida</taxon>
        <taxon>eudicotyledons</taxon>
        <taxon>Gunneridae</taxon>
        <taxon>Pentapetalae</taxon>
        <taxon>asterids</taxon>
        <taxon>lamiids</taxon>
        <taxon>Boraginales</taxon>
        <taxon>Boraginaceae</taxon>
        <taxon>Boraginoideae</taxon>
        <taxon>Lithospermeae</taxon>
        <taxon>Lithospermum</taxon>
    </lineage>
</organism>
<evidence type="ECO:0000313" key="8">
    <source>
        <dbReference type="Proteomes" id="UP001454036"/>
    </source>
</evidence>
<dbReference type="GO" id="GO:0006355">
    <property type="term" value="P:regulation of DNA-templated transcription"/>
    <property type="evidence" value="ECO:0007669"/>
    <property type="project" value="InterPro"/>
</dbReference>
<keyword evidence="1" id="KW-0805">Transcription regulation</keyword>